<sequence length="407" mass="45922">MSKIWDTLSSLYGGYKKFSLHRNKFFSYRYFIRNYDEAEEIYVDDGRRKILYNGKECYFPKEIPEDCKLHKDSIGYYFWDGKKRHHIELPGRYGQSYNGNTIYEIPLADMAISLEQKKIFGSNKEELKNKTIVIEVDKNGNVVLPEPDKALYYSFSGGIKPTSFRVVDRKTNETKWLPTLIMLPFNLGGAACSFVCGFIGGILNKIGGGLFLNIAKRISKGLDNEISADKNGVLKSNQRLLKTRSAVAFIFESLASLFIATGSVVEGTGRTADALLRTPNLIFHHNDLDRKATWANIKSSITNTYHDLSSIRKHATSSFQACKARTDGDIEKLQEIKGINNDKDIDDKQNQKYNSPNNIDQNKIKEASKGLGDVKQSTIAVGTKKELNSRHQNTIASQHQSQTARSC</sequence>
<feature type="region of interest" description="Disordered" evidence="1">
    <location>
        <begin position="383"/>
        <end position="407"/>
    </location>
</feature>
<gene>
    <name evidence="2" type="ORF">sL5_08550</name>
</gene>
<comment type="caution">
    <text evidence="2">The sequence shown here is derived from an EMBL/GenBank/DDBJ whole genome shotgun (WGS) entry which is preliminary data.</text>
</comment>
<accession>A0A8J3MQS5</accession>
<feature type="region of interest" description="Disordered" evidence="1">
    <location>
        <begin position="341"/>
        <end position="363"/>
    </location>
</feature>
<evidence type="ECO:0000313" key="2">
    <source>
        <dbReference type="EMBL" id="GHM59862.1"/>
    </source>
</evidence>
<dbReference type="Proteomes" id="UP000637906">
    <property type="component" value="Unassembled WGS sequence"/>
</dbReference>
<name>A0A8J3MQS5_9RICK</name>
<organism evidence="2 3">
    <name type="scientific">Candidatus Mesenet longicola</name>
    <dbReference type="NCBI Taxonomy" id="1892558"/>
    <lineage>
        <taxon>Bacteria</taxon>
        <taxon>Pseudomonadati</taxon>
        <taxon>Pseudomonadota</taxon>
        <taxon>Alphaproteobacteria</taxon>
        <taxon>Rickettsiales</taxon>
        <taxon>Anaplasmataceae</taxon>
        <taxon>Candidatus Mesenet</taxon>
    </lineage>
</organism>
<reference evidence="2 3" key="1">
    <citation type="journal article" date="2021" name="Microb. Ecol.">
        <title>Candidatus Mesenet longicola: Novel Endosymbionts of Brontispa longissima that Induce Cytoplasmic Incompatibility.</title>
        <authorList>
            <person name="Takano S."/>
            <person name="Gotoh Y."/>
            <person name="Hayashi T."/>
        </authorList>
    </citation>
    <scope>NUCLEOTIDE SEQUENCE [LARGE SCALE GENOMIC DNA]</scope>
    <source>
        <strain evidence="2">L5</strain>
    </source>
</reference>
<feature type="compositionally biased region" description="Basic and acidic residues" evidence="1">
    <location>
        <begin position="341"/>
        <end position="350"/>
    </location>
</feature>
<dbReference type="EMBL" id="BNGU01000041">
    <property type="protein sequence ID" value="GHM59862.1"/>
    <property type="molecule type" value="Genomic_DNA"/>
</dbReference>
<feature type="compositionally biased region" description="Polar residues" evidence="1">
    <location>
        <begin position="390"/>
        <end position="407"/>
    </location>
</feature>
<evidence type="ECO:0000256" key="1">
    <source>
        <dbReference type="SAM" id="MobiDB-lite"/>
    </source>
</evidence>
<evidence type="ECO:0000313" key="3">
    <source>
        <dbReference type="Proteomes" id="UP000637906"/>
    </source>
</evidence>
<dbReference type="AlphaFoldDB" id="A0A8J3MQS5"/>
<proteinExistence type="predicted"/>
<keyword evidence="3" id="KW-1185">Reference proteome</keyword>
<protein>
    <submittedName>
        <fullName evidence="2">Uncharacterized protein</fullName>
    </submittedName>
</protein>